<name>A0ABT1C2F4_9HYPH</name>
<sequence>MPESTTRFETPSADKYIKQLCKHFGHRVETTVGDNTGTCRFEIGTAQLDADASALAIRLEAEDEERLKQMQHVIESHLLRFAFREEPGALEWRSA</sequence>
<accession>A0ABT1C2F4</accession>
<protein>
    <submittedName>
        <fullName evidence="1">DUF2218 domain-containing protein</fullName>
    </submittedName>
</protein>
<organism evidence="1 2">
    <name type="scientific">Mesorhizobium liriopis</name>
    <dbReference type="NCBI Taxonomy" id="2953882"/>
    <lineage>
        <taxon>Bacteria</taxon>
        <taxon>Pseudomonadati</taxon>
        <taxon>Pseudomonadota</taxon>
        <taxon>Alphaproteobacteria</taxon>
        <taxon>Hyphomicrobiales</taxon>
        <taxon>Phyllobacteriaceae</taxon>
        <taxon>Mesorhizobium</taxon>
    </lineage>
</organism>
<dbReference type="RefSeq" id="WP_252816316.1">
    <property type="nucleotide sequence ID" value="NZ_JAMXQS010000002.1"/>
</dbReference>
<proteinExistence type="predicted"/>
<dbReference type="PIRSF" id="PIRSF028291">
    <property type="entry name" value="UCP028291"/>
    <property type="match status" value="1"/>
</dbReference>
<reference evidence="1 2" key="1">
    <citation type="submission" date="2022-06" db="EMBL/GenBank/DDBJ databases">
        <title>Mesorhizobium sp. strain RP14 Genome sequencing and assembly.</title>
        <authorList>
            <person name="Kim I."/>
        </authorList>
    </citation>
    <scope>NUCLEOTIDE SEQUENCE [LARGE SCALE GENOMIC DNA]</scope>
    <source>
        <strain evidence="2">RP14(2022)</strain>
    </source>
</reference>
<dbReference type="Pfam" id="PF09981">
    <property type="entry name" value="DUF2218"/>
    <property type="match status" value="1"/>
</dbReference>
<comment type="caution">
    <text evidence="1">The sequence shown here is derived from an EMBL/GenBank/DDBJ whole genome shotgun (WGS) entry which is preliminary data.</text>
</comment>
<dbReference type="Proteomes" id="UP001205906">
    <property type="component" value="Unassembled WGS sequence"/>
</dbReference>
<keyword evidence="2" id="KW-1185">Reference proteome</keyword>
<gene>
    <name evidence="1" type="ORF">NGM99_04250</name>
</gene>
<evidence type="ECO:0000313" key="1">
    <source>
        <dbReference type="EMBL" id="MCO6049001.1"/>
    </source>
</evidence>
<evidence type="ECO:0000313" key="2">
    <source>
        <dbReference type="Proteomes" id="UP001205906"/>
    </source>
</evidence>
<dbReference type="EMBL" id="JAMXQS010000002">
    <property type="protein sequence ID" value="MCO6049001.1"/>
    <property type="molecule type" value="Genomic_DNA"/>
</dbReference>
<dbReference type="Gene3D" id="3.30.310.50">
    <property type="entry name" value="Alpha-D-phosphohexomutase, C-terminal domain"/>
    <property type="match status" value="1"/>
</dbReference>
<dbReference type="InterPro" id="IPR014543">
    <property type="entry name" value="UCP028291"/>
</dbReference>